<dbReference type="EMBL" id="JACOGF010000003">
    <property type="protein sequence ID" value="MBC3917113.1"/>
    <property type="molecule type" value="Genomic_DNA"/>
</dbReference>
<evidence type="ECO:0000313" key="1">
    <source>
        <dbReference type="EMBL" id="MBC3917113.1"/>
    </source>
</evidence>
<sequence>MPTPTPIFVPFTNQDLLALQALLALRVHQLKADGTDAHEFHLQNLKRLHEVISQSIDSF</sequence>
<comment type="caution">
    <text evidence="1">The sequence shown here is derived from an EMBL/GenBank/DDBJ whole genome shotgun (WGS) entry which is preliminary data.</text>
</comment>
<proteinExistence type="predicted"/>
<reference evidence="1 2" key="1">
    <citation type="submission" date="2020-08" db="EMBL/GenBank/DDBJ databases">
        <title>Novel species isolated from subtropical streams in China.</title>
        <authorList>
            <person name="Lu H."/>
        </authorList>
    </citation>
    <scope>NUCLEOTIDE SEQUENCE [LARGE SCALE GENOMIC DNA]</scope>
    <source>
        <strain evidence="1 2">CY18W</strain>
    </source>
</reference>
<name>A0ABR6ZMK5_9BURK</name>
<dbReference type="Proteomes" id="UP000650424">
    <property type="component" value="Unassembled WGS sequence"/>
</dbReference>
<accession>A0ABR6ZMK5</accession>
<evidence type="ECO:0000313" key="2">
    <source>
        <dbReference type="Proteomes" id="UP000650424"/>
    </source>
</evidence>
<protein>
    <submittedName>
        <fullName evidence="1">Uncharacterized protein</fullName>
    </submittedName>
</protein>
<organism evidence="1 2">
    <name type="scientific">Undibacterium hunanense</name>
    <dbReference type="NCBI Taxonomy" id="2762292"/>
    <lineage>
        <taxon>Bacteria</taxon>
        <taxon>Pseudomonadati</taxon>
        <taxon>Pseudomonadota</taxon>
        <taxon>Betaproteobacteria</taxon>
        <taxon>Burkholderiales</taxon>
        <taxon>Oxalobacteraceae</taxon>
        <taxon>Undibacterium</taxon>
    </lineage>
</organism>
<gene>
    <name evidence="1" type="ORF">H8L32_06470</name>
</gene>
<keyword evidence="2" id="KW-1185">Reference proteome</keyword>